<accession>A0A8C0VQV8</accession>
<dbReference type="CDD" id="cd00190">
    <property type="entry name" value="Tryp_SPc"/>
    <property type="match status" value="1"/>
</dbReference>
<sequence length="286" mass="31448">MSLTSVVSWSLVSGYKTLLGAGRDPRHSPTSKGSTEAQKAVMEHLQTLLLSLLLVMCPPASANYPWKWKERGGEAKAASRAHPTPYMAYLQGKDKNFCGGFLVAPSWVMTAAQCLVHKPLTVILGAHTLQRREDSWQTFEVKEYHCHPGFTSPKKGNDILLLKLNGNATSNSHVRPISFEKSKVRGGSECSVAGWGYRTATVTLREATVTVIRQRDCLSHYPGLADNLICGRSRSSGVPEKGDAGDPLVCNNKAYGIFSYRHNNWPGFYTHIAPFLPWVNSVMKSA</sequence>
<evidence type="ECO:0000259" key="2">
    <source>
        <dbReference type="PROSITE" id="PS50240"/>
    </source>
</evidence>
<dbReference type="PRINTS" id="PR00722">
    <property type="entry name" value="CHYMOTRYPSIN"/>
</dbReference>
<dbReference type="GO" id="GO:0004252">
    <property type="term" value="F:serine-type endopeptidase activity"/>
    <property type="evidence" value="ECO:0007669"/>
    <property type="project" value="InterPro"/>
</dbReference>
<dbReference type="InterPro" id="IPR009003">
    <property type="entry name" value="Peptidase_S1_PA"/>
</dbReference>
<dbReference type="Gene3D" id="2.40.10.10">
    <property type="entry name" value="Trypsin-like serine proteases"/>
    <property type="match status" value="2"/>
</dbReference>
<dbReference type="Ensembl" id="ENSCCET00000041019.1">
    <property type="protein sequence ID" value="ENSCCEP00000027695.1"/>
    <property type="gene ID" value="ENSCCEG00000024148.1"/>
</dbReference>
<dbReference type="InterPro" id="IPR001254">
    <property type="entry name" value="Trypsin_dom"/>
</dbReference>
<organism evidence="3 4">
    <name type="scientific">Cyanistes caeruleus</name>
    <name type="common">Eurasian blue tit</name>
    <name type="synonym">Parus caeruleus</name>
    <dbReference type="NCBI Taxonomy" id="156563"/>
    <lineage>
        <taxon>Eukaryota</taxon>
        <taxon>Metazoa</taxon>
        <taxon>Chordata</taxon>
        <taxon>Craniata</taxon>
        <taxon>Vertebrata</taxon>
        <taxon>Euteleostomi</taxon>
        <taxon>Archelosauria</taxon>
        <taxon>Archosauria</taxon>
        <taxon>Dinosauria</taxon>
        <taxon>Saurischia</taxon>
        <taxon>Theropoda</taxon>
        <taxon>Coelurosauria</taxon>
        <taxon>Aves</taxon>
        <taxon>Neognathae</taxon>
        <taxon>Neoaves</taxon>
        <taxon>Telluraves</taxon>
        <taxon>Australaves</taxon>
        <taxon>Passeriformes</taxon>
        <taxon>Paridae</taxon>
        <taxon>Cyanistes</taxon>
    </lineage>
</organism>
<evidence type="ECO:0000313" key="3">
    <source>
        <dbReference type="Ensembl" id="ENSCCEP00000027695.1"/>
    </source>
</evidence>
<dbReference type="SUPFAM" id="SSF50494">
    <property type="entry name" value="Trypsin-like serine proteases"/>
    <property type="match status" value="1"/>
</dbReference>
<dbReference type="AlphaFoldDB" id="A0A8C0VQV8"/>
<feature type="domain" description="Peptidase S1" evidence="2">
    <location>
        <begin position="70"/>
        <end position="284"/>
    </location>
</feature>
<dbReference type="PANTHER" id="PTHR24271:SF90">
    <property type="entry name" value="PEPTIDASE S1 DOMAIN-CONTAINING PROTEIN"/>
    <property type="match status" value="1"/>
</dbReference>
<dbReference type="SMART" id="SM00020">
    <property type="entry name" value="Tryp_SPc"/>
    <property type="match status" value="1"/>
</dbReference>
<dbReference type="FunFam" id="2.40.10.10:FF:000005">
    <property type="entry name" value="Serine protease 37"/>
    <property type="match status" value="1"/>
</dbReference>
<gene>
    <name evidence="3" type="primary">LOC111940364</name>
</gene>
<dbReference type="Pfam" id="PF00089">
    <property type="entry name" value="Trypsin"/>
    <property type="match status" value="1"/>
</dbReference>
<proteinExistence type="predicted"/>
<dbReference type="PANTHER" id="PTHR24271">
    <property type="entry name" value="KALLIKREIN-RELATED"/>
    <property type="match status" value="1"/>
</dbReference>
<dbReference type="GO" id="GO:0006508">
    <property type="term" value="P:proteolysis"/>
    <property type="evidence" value="ECO:0007669"/>
    <property type="project" value="InterPro"/>
</dbReference>
<evidence type="ECO:0000313" key="4">
    <source>
        <dbReference type="Proteomes" id="UP000694410"/>
    </source>
</evidence>
<dbReference type="Proteomes" id="UP000694410">
    <property type="component" value="Unplaced"/>
</dbReference>
<reference evidence="3" key="1">
    <citation type="submission" date="2025-08" db="UniProtKB">
        <authorList>
            <consortium name="Ensembl"/>
        </authorList>
    </citation>
    <scope>IDENTIFICATION</scope>
</reference>
<keyword evidence="1" id="KW-1015">Disulfide bond</keyword>
<protein>
    <submittedName>
        <fullName evidence="3">Granzyme E-like</fullName>
    </submittedName>
</protein>
<dbReference type="PROSITE" id="PS50240">
    <property type="entry name" value="TRYPSIN_DOM"/>
    <property type="match status" value="1"/>
</dbReference>
<dbReference type="InterPro" id="IPR043504">
    <property type="entry name" value="Peptidase_S1_PA_chymotrypsin"/>
</dbReference>
<reference evidence="3" key="2">
    <citation type="submission" date="2025-09" db="UniProtKB">
        <authorList>
            <consortium name="Ensembl"/>
        </authorList>
    </citation>
    <scope>IDENTIFICATION</scope>
</reference>
<evidence type="ECO:0000256" key="1">
    <source>
        <dbReference type="ARBA" id="ARBA00023157"/>
    </source>
</evidence>
<keyword evidence="4" id="KW-1185">Reference proteome</keyword>
<name>A0A8C0VQV8_CYACU</name>
<dbReference type="InterPro" id="IPR001314">
    <property type="entry name" value="Peptidase_S1A"/>
</dbReference>